<evidence type="ECO:0000313" key="11">
    <source>
        <dbReference type="Proteomes" id="UP000279307"/>
    </source>
</evidence>
<keyword evidence="3 8" id="KW-0812">Transmembrane</keyword>
<dbReference type="PANTHER" id="PTHR42643:SF38">
    <property type="entry name" value="IONOTROPIC RECEPTOR 100A"/>
    <property type="match status" value="1"/>
</dbReference>
<evidence type="ECO:0000256" key="4">
    <source>
        <dbReference type="ARBA" id="ARBA00022989"/>
    </source>
</evidence>
<protein>
    <recommendedName>
        <fullName evidence="12">Ionotropic glutamate receptor C-terminal domain-containing protein</fullName>
    </recommendedName>
</protein>
<comment type="caution">
    <text evidence="10">The sequence shown here is derived from an EMBL/GenBank/DDBJ whole genome shotgun (WGS) entry which is preliminary data.</text>
</comment>
<feature type="transmembrane region" description="Helical" evidence="8">
    <location>
        <begin position="296"/>
        <end position="317"/>
    </location>
</feature>
<evidence type="ECO:0000256" key="6">
    <source>
        <dbReference type="ARBA" id="ARBA00023170"/>
    </source>
</evidence>
<dbReference type="InterPro" id="IPR052192">
    <property type="entry name" value="Insect_Ionotropic_Sensory_Rcpt"/>
</dbReference>
<evidence type="ECO:0000256" key="3">
    <source>
        <dbReference type="ARBA" id="ARBA00022692"/>
    </source>
</evidence>
<keyword evidence="6" id="KW-0675">Receptor</keyword>
<feature type="chain" id="PRO_5018090222" description="Ionotropic glutamate receptor C-terminal domain-containing protein" evidence="9">
    <location>
        <begin position="19"/>
        <end position="589"/>
    </location>
</feature>
<accession>A0A3L8DWD8</accession>
<keyword evidence="5 8" id="KW-0472">Membrane</keyword>
<dbReference type="PANTHER" id="PTHR42643">
    <property type="entry name" value="IONOTROPIC RECEPTOR 20A-RELATED"/>
    <property type="match status" value="1"/>
</dbReference>
<dbReference type="EMBL" id="QOIP01000003">
    <property type="protein sequence ID" value="RLU24385.1"/>
    <property type="molecule type" value="Genomic_DNA"/>
</dbReference>
<keyword evidence="9" id="KW-0732">Signal</keyword>
<evidence type="ECO:0008006" key="12">
    <source>
        <dbReference type="Google" id="ProtNLM"/>
    </source>
</evidence>
<feature type="transmembrane region" description="Helical" evidence="8">
    <location>
        <begin position="536"/>
        <end position="561"/>
    </location>
</feature>
<evidence type="ECO:0000256" key="2">
    <source>
        <dbReference type="ARBA" id="ARBA00022475"/>
    </source>
</evidence>
<dbReference type="AlphaFoldDB" id="A0A3L8DWD8"/>
<gene>
    <name evidence="10" type="ORF">DMN91_002474</name>
</gene>
<keyword evidence="4 8" id="KW-1133">Transmembrane helix</keyword>
<dbReference type="GO" id="GO:0005886">
    <property type="term" value="C:plasma membrane"/>
    <property type="evidence" value="ECO:0007669"/>
    <property type="project" value="UniProtKB-SubCell"/>
</dbReference>
<evidence type="ECO:0000313" key="10">
    <source>
        <dbReference type="EMBL" id="RLU24385.1"/>
    </source>
</evidence>
<feature type="signal peptide" evidence="9">
    <location>
        <begin position="1"/>
        <end position="18"/>
    </location>
</feature>
<reference evidence="10 11" key="1">
    <citation type="journal article" date="2018" name="Genome Res.">
        <title>The genomic architecture and molecular evolution of ant odorant receptors.</title>
        <authorList>
            <person name="McKenzie S.K."/>
            <person name="Kronauer D.J.C."/>
        </authorList>
    </citation>
    <scope>NUCLEOTIDE SEQUENCE [LARGE SCALE GENOMIC DNA]</scope>
    <source>
        <strain evidence="10">Clonal line C1</strain>
    </source>
</reference>
<evidence type="ECO:0000256" key="7">
    <source>
        <dbReference type="ARBA" id="ARBA00023180"/>
    </source>
</evidence>
<keyword evidence="2" id="KW-1003">Cell membrane</keyword>
<name>A0A3L8DWD8_OOCBI</name>
<evidence type="ECO:0000256" key="8">
    <source>
        <dbReference type="SAM" id="Phobius"/>
    </source>
</evidence>
<sequence length="589" mass="67427">MKIVRTILYFFFAASVICSNLRQGMHGDQSIRKILRSIIHQDVIIRIQGLNTYYVMEYLLEIVTETVISKWPSQIFVLEEAESIVESQDMASSRTLLIYLYESDNDASYTDLTDTLTDIRLISYPKHMPKLLLIVGSSGHTLNALYQLKHLWALGFFDVVIMEVSLHAEHAEPLFLAAHRFNGFNDEYVKLTAYNDGVDWYPDKARNMYGNTLRVMFAETRSPYGSLDGESGEVTGLAREFSDALGVVLNATVLPTPLGTESNVVTRYEHTVTVGDDRICLLMPRLLAEEQVLMDFWPIIAIILIGLLVAAIVWYASRILRINERMRDPLNTISMILGISPLYKPRSLVEKILFVAMMMTAAEYTFAFQATLFEFVIEYAGYKRISTFEDLYKTGLKVLVSPIVYDELAESKDISRKFLKRFTPKYSFEDDLIKSRKTSKASKAFFMSEIDGKVAEIMIVNRKGDKLYRLSDLCIMSHYRVHSLPIRSPYRSEINGVLLSLTEYGFAKKHMDDFWAREGEKKTETKIELVLSDHSIYVAFIVLLVGYAIAIVAFVGEFTAARALERRNLFRSIFHIKCPQIIACRLLRR</sequence>
<organism evidence="10 11">
    <name type="scientific">Ooceraea biroi</name>
    <name type="common">Clonal raider ant</name>
    <name type="synonym">Cerapachys biroi</name>
    <dbReference type="NCBI Taxonomy" id="2015173"/>
    <lineage>
        <taxon>Eukaryota</taxon>
        <taxon>Metazoa</taxon>
        <taxon>Ecdysozoa</taxon>
        <taxon>Arthropoda</taxon>
        <taxon>Hexapoda</taxon>
        <taxon>Insecta</taxon>
        <taxon>Pterygota</taxon>
        <taxon>Neoptera</taxon>
        <taxon>Endopterygota</taxon>
        <taxon>Hymenoptera</taxon>
        <taxon>Apocrita</taxon>
        <taxon>Aculeata</taxon>
        <taxon>Formicoidea</taxon>
        <taxon>Formicidae</taxon>
        <taxon>Dorylinae</taxon>
        <taxon>Ooceraea</taxon>
    </lineage>
</organism>
<keyword evidence="7" id="KW-0325">Glycoprotein</keyword>
<evidence type="ECO:0000256" key="1">
    <source>
        <dbReference type="ARBA" id="ARBA00004651"/>
    </source>
</evidence>
<evidence type="ECO:0000256" key="5">
    <source>
        <dbReference type="ARBA" id="ARBA00023136"/>
    </source>
</evidence>
<dbReference type="Proteomes" id="UP000279307">
    <property type="component" value="Chromosome 3"/>
</dbReference>
<evidence type="ECO:0000256" key="9">
    <source>
        <dbReference type="SAM" id="SignalP"/>
    </source>
</evidence>
<proteinExistence type="predicted"/>
<comment type="subcellular location">
    <subcellularLocation>
        <location evidence="1">Cell membrane</location>
        <topology evidence="1">Multi-pass membrane protein</topology>
    </subcellularLocation>
</comment>
<feature type="transmembrane region" description="Helical" evidence="8">
    <location>
        <begin position="352"/>
        <end position="373"/>
    </location>
</feature>